<proteinExistence type="predicted"/>
<dbReference type="RefSeq" id="WP_416344859.1">
    <property type="nucleotide sequence ID" value="NZ_JALQCY010000004.1"/>
</dbReference>
<dbReference type="EMBL" id="JALQCY010000004">
    <property type="protein sequence ID" value="MCK9795006.1"/>
    <property type="molecule type" value="Genomic_DNA"/>
</dbReference>
<gene>
    <name evidence="2" type="ORF">M1843_14740</name>
</gene>
<feature type="compositionally biased region" description="Low complexity" evidence="1">
    <location>
        <begin position="319"/>
        <end position="332"/>
    </location>
</feature>
<evidence type="ECO:0000256" key="1">
    <source>
        <dbReference type="SAM" id="MobiDB-lite"/>
    </source>
</evidence>
<evidence type="ECO:0000313" key="3">
    <source>
        <dbReference type="Proteomes" id="UP001651050"/>
    </source>
</evidence>
<evidence type="ECO:0000313" key="2">
    <source>
        <dbReference type="EMBL" id="MCK9795006.1"/>
    </source>
</evidence>
<name>A0ABT0J6A1_9MICO</name>
<organism evidence="2 3">
    <name type="scientific">Isoptericola peretonis</name>
    <dbReference type="NCBI Taxonomy" id="2918523"/>
    <lineage>
        <taxon>Bacteria</taxon>
        <taxon>Bacillati</taxon>
        <taxon>Actinomycetota</taxon>
        <taxon>Actinomycetes</taxon>
        <taxon>Micrococcales</taxon>
        <taxon>Promicromonosporaceae</taxon>
        <taxon>Isoptericola</taxon>
    </lineage>
</organism>
<feature type="region of interest" description="Disordered" evidence="1">
    <location>
        <begin position="319"/>
        <end position="350"/>
    </location>
</feature>
<keyword evidence="3" id="KW-1185">Reference proteome</keyword>
<accession>A0ABT0J6A1</accession>
<dbReference type="Proteomes" id="UP001651050">
    <property type="component" value="Unassembled WGS sequence"/>
</dbReference>
<reference evidence="2 3" key="1">
    <citation type="submission" date="2022-02" db="EMBL/GenBank/DDBJ databases">
        <title>The car tank lid bacteriome: a reservoir of bacteria with potential in bioremediation of fuel.</title>
        <authorList>
            <person name="Vidal-Verdu A."/>
            <person name="Gomez-Martinez D."/>
            <person name="Latorre-Perez A."/>
            <person name="Pereto J."/>
            <person name="Porcar M."/>
        </authorList>
    </citation>
    <scope>NUCLEOTIDE SEQUENCE [LARGE SCALE GENOMIC DNA]</scope>
    <source>
        <strain evidence="2 3">4D.3</strain>
    </source>
</reference>
<comment type="caution">
    <text evidence="2">The sequence shown here is derived from an EMBL/GenBank/DDBJ whole genome shotgun (WGS) entry which is preliminary data.</text>
</comment>
<protein>
    <submittedName>
        <fullName evidence="2">Uncharacterized protein</fullName>
    </submittedName>
</protein>
<sequence length="350" mass="36846">MTAFVESPLQLLCAVEAHAAGHAGASTRVQARADVPALTAGIDAVRALGLPTGLTVETAPAPRRLADDVVVVGDPFSGAFQAALLRAPRPPERLVVVDDGLATLDLARRVLTGSPLVRLTAPPDPLRYGLGALAARRLRRLVAGGRLTLCTTIPLNDDVAAGLRGLGVDVRPHDFAWLRSRPQRNAPQESTVVVGSALVADGLVHADRYAAWVRGIASDGPVRYVPHRRHDPLVSALLERLPGVTVDEPGAPVEIRLRGLRPGQRAVMLPSTSAVTLSRLLAPRGVVVAPHAVPESWWTARATPELRRQLGSTHALARRAAAQSSRSTSVRTGTPTPERGLPSTVVASPA</sequence>